<dbReference type="AlphaFoldDB" id="A0A0K8R9F0"/>
<dbReference type="GO" id="GO:0005576">
    <property type="term" value="C:extracellular region"/>
    <property type="evidence" value="ECO:0007669"/>
    <property type="project" value="UniProtKB-SubCell"/>
</dbReference>
<protein>
    <submittedName>
        <fullName evidence="8">Putative ixodes 8-cys protein</fullName>
    </submittedName>
</protein>
<keyword evidence="3 7" id="KW-0732">Signal</keyword>
<organism evidence="8">
    <name type="scientific">Ixodes ricinus</name>
    <name type="common">Common tick</name>
    <name type="synonym">Acarus ricinus</name>
    <dbReference type="NCBI Taxonomy" id="34613"/>
    <lineage>
        <taxon>Eukaryota</taxon>
        <taxon>Metazoa</taxon>
        <taxon>Ecdysozoa</taxon>
        <taxon>Arthropoda</taxon>
        <taxon>Chelicerata</taxon>
        <taxon>Arachnida</taxon>
        <taxon>Acari</taxon>
        <taxon>Parasitiformes</taxon>
        <taxon>Ixodida</taxon>
        <taxon>Ixodoidea</taxon>
        <taxon>Ixodidae</taxon>
        <taxon>Ixodinae</taxon>
        <taxon>Ixodes</taxon>
    </lineage>
</organism>
<evidence type="ECO:0000256" key="5">
    <source>
        <dbReference type="ARBA" id="ARBA00034321"/>
    </source>
</evidence>
<feature type="region of interest" description="Disordered" evidence="6">
    <location>
        <begin position="23"/>
        <end position="69"/>
    </location>
</feature>
<name>A0A0K8R9F0_IXORI</name>
<evidence type="ECO:0000256" key="6">
    <source>
        <dbReference type="SAM" id="MobiDB-lite"/>
    </source>
</evidence>
<comment type="similarity">
    <text evidence="5">Belongs to the salp15 family.</text>
</comment>
<feature type="compositionally biased region" description="Basic and acidic residues" evidence="6">
    <location>
        <begin position="54"/>
        <end position="66"/>
    </location>
</feature>
<dbReference type="Pfam" id="PF12115">
    <property type="entry name" value="Salp15"/>
    <property type="match status" value="1"/>
</dbReference>
<keyword evidence="4" id="KW-0325">Glycoprotein</keyword>
<evidence type="ECO:0000256" key="4">
    <source>
        <dbReference type="ARBA" id="ARBA00023180"/>
    </source>
</evidence>
<comment type="subcellular location">
    <subcellularLocation>
        <location evidence="1">Secreted</location>
    </subcellularLocation>
</comment>
<reference evidence="8" key="1">
    <citation type="submission" date="2012-12" db="EMBL/GenBank/DDBJ databases">
        <title>Identification and characterization of a phenylalanine ammonia-lyase gene family in Isatis indigotica Fort.</title>
        <authorList>
            <person name="Liu Q."/>
            <person name="Chen J."/>
            <person name="Zhou X."/>
            <person name="Di P."/>
            <person name="Xiao Y."/>
            <person name="Xuan H."/>
            <person name="Zhang L."/>
            <person name="Chen W."/>
        </authorList>
    </citation>
    <scope>NUCLEOTIDE SEQUENCE</scope>
    <source>
        <tissue evidence="8">Salivary gland</tissue>
    </source>
</reference>
<accession>A0A0K8R9F0</accession>
<feature type="chain" id="PRO_5005516706" evidence="7">
    <location>
        <begin position="22"/>
        <end position="165"/>
    </location>
</feature>
<evidence type="ECO:0000256" key="2">
    <source>
        <dbReference type="ARBA" id="ARBA00022525"/>
    </source>
</evidence>
<evidence type="ECO:0000256" key="1">
    <source>
        <dbReference type="ARBA" id="ARBA00004613"/>
    </source>
</evidence>
<dbReference type="EMBL" id="GADI01006043">
    <property type="protein sequence ID" value="JAA67765.1"/>
    <property type="molecule type" value="mRNA"/>
</dbReference>
<evidence type="ECO:0000256" key="3">
    <source>
        <dbReference type="ARBA" id="ARBA00022729"/>
    </source>
</evidence>
<keyword evidence="2" id="KW-0964">Secreted</keyword>
<proteinExistence type="evidence at transcript level"/>
<dbReference type="InterPro" id="IPR021971">
    <property type="entry name" value="Salp15"/>
</dbReference>
<evidence type="ECO:0000313" key="8">
    <source>
        <dbReference type="EMBL" id="JAA67765.1"/>
    </source>
</evidence>
<feature type="signal peptide" evidence="7">
    <location>
        <begin position="1"/>
        <end position="21"/>
    </location>
</feature>
<feature type="compositionally biased region" description="Low complexity" evidence="6">
    <location>
        <begin position="39"/>
        <end position="53"/>
    </location>
</feature>
<evidence type="ECO:0000256" key="7">
    <source>
        <dbReference type="SAM" id="SignalP"/>
    </source>
</evidence>
<sequence>MFKLSFFLIFVFAGLCFVVSSEDDSSSGNSETVEGAEASNGNSDGTSDSGTSGKESDSGTKREPIERLNTSIPDFVGSYDNKKKLVSSFIDKCNDPETLTRERTQSSIINLESVRFDNCTFVCQLQNSRAFMMSMPKGTVCDRHNNTCPGEGPCPTPLPTTESFA</sequence>